<sequence>MFQIVGSSSQSSTGSTLIERVAKGIQNVKKFFTKSDTPKPPNREKDIEDLVQEQPTTVSNCSESNDPSADESAAKSAEDGARKTAKQLPKLIPEGDMAEKEAKASKHPKCAKKKLIKNNSIIVVKQSQSIK</sequence>
<name>A0AC34FN87_9BILA</name>
<evidence type="ECO:0000313" key="2">
    <source>
        <dbReference type="WBParaSite" id="ES5_v2.g18925.t1"/>
    </source>
</evidence>
<protein>
    <submittedName>
        <fullName evidence="2">Uncharacterized protein</fullName>
    </submittedName>
</protein>
<dbReference type="Proteomes" id="UP000887579">
    <property type="component" value="Unplaced"/>
</dbReference>
<accession>A0AC34FN87</accession>
<proteinExistence type="predicted"/>
<reference evidence="2" key="1">
    <citation type="submission" date="2022-11" db="UniProtKB">
        <authorList>
            <consortium name="WormBaseParasite"/>
        </authorList>
    </citation>
    <scope>IDENTIFICATION</scope>
</reference>
<organism evidence="1 2">
    <name type="scientific">Panagrolaimus sp. ES5</name>
    <dbReference type="NCBI Taxonomy" id="591445"/>
    <lineage>
        <taxon>Eukaryota</taxon>
        <taxon>Metazoa</taxon>
        <taxon>Ecdysozoa</taxon>
        <taxon>Nematoda</taxon>
        <taxon>Chromadorea</taxon>
        <taxon>Rhabditida</taxon>
        <taxon>Tylenchina</taxon>
        <taxon>Panagrolaimomorpha</taxon>
        <taxon>Panagrolaimoidea</taxon>
        <taxon>Panagrolaimidae</taxon>
        <taxon>Panagrolaimus</taxon>
    </lineage>
</organism>
<evidence type="ECO:0000313" key="1">
    <source>
        <dbReference type="Proteomes" id="UP000887579"/>
    </source>
</evidence>
<dbReference type="WBParaSite" id="ES5_v2.g18925.t1">
    <property type="protein sequence ID" value="ES5_v2.g18925.t1"/>
    <property type="gene ID" value="ES5_v2.g18925"/>
</dbReference>